<accession>A0A8C9QD75</accession>
<proteinExistence type="predicted"/>
<evidence type="ECO:0000313" key="2">
    <source>
        <dbReference type="Proteomes" id="UP000694422"/>
    </source>
</evidence>
<sequence>MNEAMATDSPRRPSRCTGGVVVRPQAVTEQSYMESVVTFLQDVVPQVSVFAEKVVLLLCDSRNSDFIFY</sequence>
<reference evidence="1" key="2">
    <citation type="submission" date="2025-09" db="UniProtKB">
        <authorList>
            <consortium name="Ensembl"/>
        </authorList>
    </citation>
    <scope>IDENTIFICATION</scope>
</reference>
<name>A0A8C9QD75_SPEDA</name>
<organism evidence="1 2">
    <name type="scientific">Spermophilus dauricus</name>
    <name type="common">Daurian ground squirrel</name>
    <dbReference type="NCBI Taxonomy" id="99837"/>
    <lineage>
        <taxon>Eukaryota</taxon>
        <taxon>Metazoa</taxon>
        <taxon>Chordata</taxon>
        <taxon>Craniata</taxon>
        <taxon>Vertebrata</taxon>
        <taxon>Euteleostomi</taxon>
        <taxon>Mammalia</taxon>
        <taxon>Eutheria</taxon>
        <taxon>Euarchontoglires</taxon>
        <taxon>Glires</taxon>
        <taxon>Rodentia</taxon>
        <taxon>Sciuromorpha</taxon>
        <taxon>Sciuridae</taxon>
        <taxon>Xerinae</taxon>
        <taxon>Marmotini</taxon>
        <taxon>Spermophilus</taxon>
    </lineage>
</organism>
<dbReference type="Proteomes" id="UP000694422">
    <property type="component" value="Unplaced"/>
</dbReference>
<keyword evidence="2" id="KW-1185">Reference proteome</keyword>
<dbReference type="AlphaFoldDB" id="A0A8C9QD75"/>
<dbReference type="Ensembl" id="ENSSDAT00000026146.1">
    <property type="protein sequence ID" value="ENSSDAP00000022872.1"/>
    <property type="gene ID" value="ENSSDAG00000020794.1"/>
</dbReference>
<reference evidence="1" key="1">
    <citation type="submission" date="2025-08" db="UniProtKB">
        <authorList>
            <consortium name="Ensembl"/>
        </authorList>
    </citation>
    <scope>IDENTIFICATION</scope>
</reference>
<evidence type="ECO:0000313" key="1">
    <source>
        <dbReference type="Ensembl" id="ENSSDAP00000022872.1"/>
    </source>
</evidence>
<protein>
    <submittedName>
        <fullName evidence="1">Uncharacterized protein</fullName>
    </submittedName>
</protein>